<sequence length="60" mass="7167">MHSVLGETSFDNLEMIDKFLLQLKNDDDSSILKFFETKPELKTIKYWTELINDYLTYFIA</sequence>
<proteinExistence type="predicted"/>
<keyword evidence="1" id="KW-0614">Plasmid</keyword>
<dbReference type="RefSeq" id="WP_040126318.1">
    <property type="nucleotide sequence ID" value="NZ_CP004189.1"/>
</dbReference>
<organism evidence="1">
    <name type="scientific">Borrelia nietonii YOR</name>
    <dbReference type="NCBI Taxonomy" id="1293576"/>
    <lineage>
        <taxon>Bacteria</taxon>
        <taxon>Pseudomonadati</taxon>
        <taxon>Spirochaetota</taxon>
        <taxon>Spirochaetia</taxon>
        <taxon>Spirochaetales</taxon>
        <taxon>Borreliaceae</taxon>
        <taxon>Borrelia</taxon>
        <taxon>Borrelia nietonii</taxon>
    </lineage>
</organism>
<dbReference type="HOGENOM" id="CLU_2951136_0_0_12"/>
<reference evidence="1" key="1">
    <citation type="submission" date="2013-02" db="EMBL/GenBank/DDBJ databases">
        <title>Comparative genomics of Borrelia species.</title>
        <authorList>
            <person name="Schwan T.G."/>
            <person name="Raffel S.J."/>
            <person name="Porcella S.F."/>
        </authorList>
    </citation>
    <scope>NUCLEOTIDE SEQUENCE</scope>
    <source>
        <strain evidence="1">YOR</strain>
        <plasmid evidence="1">unnamed</plasmid>
    </source>
</reference>
<name>W5SH78_9SPIR</name>
<protein>
    <submittedName>
        <fullName evidence="1">ERF superfamily protein</fullName>
    </submittedName>
</protein>
<dbReference type="EMBL" id="CP004189">
    <property type="protein sequence ID" value="AHH04446.1"/>
    <property type="molecule type" value="Genomic_DNA"/>
</dbReference>
<accession>W5SH78</accession>
<dbReference type="AlphaFoldDB" id="W5SH78"/>
<geneLocation type="plasmid" evidence="1">
    <name>unnamed</name>
</geneLocation>
<evidence type="ECO:0000313" key="1">
    <source>
        <dbReference type="EMBL" id="AHH04446.1"/>
    </source>
</evidence>
<gene>
    <name evidence="1" type="ORF">BHY_1496</name>
</gene>